<dbReference type="AlphaFoldDB" id="B8F9G2"/>
<name>B8F9G2_DESAL</name>
<dbReference type="EMBL" id="CP001322">
    <property type="protein sequence ID" value="ACL02908.1"/>
    <property type="molecule type" value="Genomic_DNA"/>
</dbReference>
<dbReference type="eggNOG" id="COG3385">
    <property type="taxonomic scope" value="Bacteria"/>
</dbReference>
<keyword evidence="3" id="KW-1185">Reference proteome</keyword>
<dbReference type="KEGG" id="dal:Dalk_1205"/>
<organism evidence="2 3">
    <name type="scientific">Desulfatibacillum aliphaticivorans</name>
    <dbReference type="NCBI Taxonomy" id="218208"/>
    <lineage>
        <taxon>Bacteria</taxon>
        <taxon>Pseudomonadati</taxon>
        <taxon>Thermodesulfobacteriota</taxon>
        <taxon>Desulfobacteria</taxon>
        <taxon>Desulfobacterales</taxon>
        <taxon>Desulfatibacillaceae</taxon>
        <taxon>Desulfatibacillum</taxon>
    </lineage>
</organism>
<evidence type="ECO:0000313" key="3">
    <source>
        <dbReference type="Proteomes" id="UP000000739"/>
    </source>
</evidence>
<sequence>MMVQILAGLITYLLLAIHCQENFQESVSIKRVRELRILIQNELRYPGQEDSAGSSNDPPQKNHPPFAKT</sequence>
<reference evidence="2 3" key="1">
    <citation type="journal article" date="2012" name="Environ. Microbiol.">
        <title>The genome sequence of Desulfatibacillum alkenivorans AK-01: a blueprint for anaerobic alkane oxidation.</title>
        <authorList>
            <person name="Callaghan A.V."/>
            <person name="Morris B.E."/>
            <person name="Pereira I.A."/>
            <person name="McInerney M.J."/>
            <person name="Austin R.N."/>
            <person name="Groves J.T."/>
            <person name="Kukor J.J."/>
            <person name="Suflita J.M."/>
            <person name="Young L.Y."/>
            <person name="Zylstra G.J."/>
            <person name="Wawrik B."/>
        </authorList>
    </citation>
    <scope>NUCLEOTIDE SEQUENCE [LARGE SCALE GENOMIC DNA]</scope>
    <source>
        <strain evidence="2 3">AK-01</strain>
    </source>
</reference>
<dbReference type="HOGENOM" id="CLU_2769004_0_0_7"/>
<evidence type="ECO:0000256" key="1">
    <source>
        <dbReference type="SAM" id="MobiDB-lite"/>
    </source>
</evidence>
<protein>
    <submittedName>
        <fullName evidence="2">Uncharacterized protein</fullName>
    </submittedName>
</protein>
<dbReference type="Proteomes" id="UP000000739">
    <property type="component" value="Chromosome"/>
</dbReference>
<proteinExistence type="predicted"/>
<gene>
    <name evidence="2" type="ordered locus">Dalk_1205</name>
</gene>
<accession>B8F9G2</accession>
<evidence type="ECO:0000313" key="2">
    <source>
        <dbReference type="EMBL" id="ACL02908.1"/>
    </source>
</evidence>
<feature type="region of interest" description="Disordered" evidence="1">
    <location>
        <begin position="46"/>
        <end position="69"/>
    </location>
</feature>